<gene>
    <name evidence="2" type="ORF">A3A21_04175</name>
</gene>
<protein>
    <submittedName>
        <fullName evidence="2">Uncharacterized protein</fullName>
    </submittedName>
</protein>
<evidence type="ECO:0000256" key="1">
    <source>
        <dbReference type="SAM" id="MobiDB-lite"/>
    </source>
</evidence>
<comment type="caution">
    <text evidence="2">The sequence shown here is derived from an EMBL/GenBank/DDBJ whole genome shotgun (WGS) entry which is preliminary data.</text>
</comment>
<dbReference type="EMBL" id="MFKK01000013">
    <property type="protein sequence ID" value="OGG41317.1"/>
    <property type="molecule type" value="Genomic_DNA"/>
</dbReference>
<accession>A0A1F6BXS1</accession>
<feature type="compositionally biased region" description="Low complexity" evidence="1">
    <location>
        <begin position="255"/>
        <end position="274"/>
    </location>
</feature>
<sequence length="312" mass="34922">MIFMRRFSFHSFIFKASAFFVFAGLLFVFPPPSFAQSNSIKKATQDVQESVDTLVSAKDDNLPNDFAFRLDTFKKVIDLSISEAKDLKLKILLLDDKDPLMKTWKEKMVSGLNNALPYFEARKKAGSSIRDLASVKKRAQEFKEWRDAYYLPFSEQITDFLFVLRGEEILDVATSRLSKIQKDIQKLEKSDARRASALNLMLKRASDSIQRGEGASMDASRLFRETYLAPLTATSSKEVATSTSSEEGLLVSIPTQTESTVSASSSQEDASTSPSLPPQPLSIKDLVRSSFGSVKDAYQVFIEMSNSVRELP</sequence>
<reference evidence="2 3" key="1">
    <citation type="journal article" date="2016" name="Nat. Commun.">
        <title>Thousands of microbial genomes shed light on interconnected biogeochemical processes in an aquifer system.</title>
        <authorList>
            <person name="Anantharaman K."/>
            <person name="Brown C.T."/>
            <person name="Hug L.A."/>
            <person name="Sharon I."/>
            <person name="Castelle C.J."/>
            <person name="Probst A.J."/>
            <person name="Thomas B.C."/>
            <person name="Singh A."/>
            <person name="Wilkins M.J."/>
            <person name="Karaoz U."/>
            <person name="Brodie E.L."/>
            <person name="Williams K.H."/>
            <person name="Hubbard S.S."/>
            <person name="Banfield J.F."/>
        </authorList>
    </citation>
    <scope>NUCLEOTIDE SEQUENCE [LARGE SCALE GENOMIC DNA]</scope>
</reference>
<evidence type="ECO:0000313" key="3">
    <source>
        <dbReference type="Proteomes" id="UP000176996"/>
    </source>
</evidence>
<name>A0A1F6BXS1_9BACT</name>
<dbReference type="STRING" id="1798471.A3A21_04175"/>
<feature type="region of interest" description="Disordered" evidence="1">
    <location>
        <begin position="235"/>
        <end position="282"/>
    </location>
</feature>
<evidence type="ECO:0000313" key="2">
    <source>
        <dbReference type="EMBL" id="OGG41317.1"/>
    </source>
</evidence>
<dbReference type="Proteomes" id="UP000176996">
    <property type="component" value="Unassembled WGS sequence"/>
</dbReference>
<feature type="compositionally biased region" description="Polar residues" evidence="1">
    <location>
        <begin position="235"/>
        <end position="246"/>
    </location>
</feature>
<organism evidence="2 3">
    <name type="scientific">Candidatus Jorgensenbacteria bacterium RIFCSPLOWO2_01_FULL_45_25b</name>
    <dbReference type="NCBI Taxonomy" id="1798471"/>
    <lineage>
        <taxon>Bacteria</taxon>
        <taxon>Candidatus Joergenseniibacteriota</taxon>
    </lineage>
</organism>
<proteinExistence type="predicted"/>
<dbReference type="AlphaFoldDB" id="A0A1F6BXS1"/>